<organism evidence="1">
    <name type="scientific">Anguilla anguilla</name>
    <name type="common">European freshwater eel</name>
    <name type="synonym">Muraena anguilla</name>
    <dbReference type="NCBI Taxonomy" id="7936"/>
    <lineage>
        <taxon>Eukaryota</taxon>
        <taxon>Metazoa</taxon>
        <taxon>Chordata</taxon>
        <taxon>Craniata</taxon>
        <taxon>Vertebrata</taxon>
        <taxon>Euteleostomi</taxon>
        <taxon>Actinopterygii</taxon>
        <taxon>Neopterygii</taxon>
        <taxon>Teleostei</taxon>
        <taxon>Anguilliformes</taxon>
        <taxon>Anguillidae</taxon>
        <taxon>Anguilla</taxon>
    </lineage>
</organism>
<protein>
    <submittedName>
        <fullName evidence="1">Uncharacterized protein</fullName>
    </submittedName>
</protein>
<dbReference type="EMBL" id="GBXM01081340">
    <property type="protein sequence ID" value="JAH27237.1"/>
    <property type="molecule type" value="Transcribed_RNA"/>
</dbReference>
<name>A0A0E9RE11_ANGAN</name>
<dbReference type="EMBL" id="GBXM01077162">
    <property type="protein sequence ID" value="JAH31415.1"/>
    <property type="molecule type" value="Transcribed_RNA"/>
</dbReference>
<evidence type="ECO:0000313" key="1">
    <source>
        <dbReference type="EMBL" id="JAH27371.1"/>
    </source>
</evidence>
<dbReference type="EMBL" id="GBXM01066623">
    <property type="protein sequence ID" value="JAH41954.1"/>
    <property type="molecule type" value="Transcribed_RNA"/>
</dbReference>
<accession>A0A0E9RE11</accession>
<dbReference type="EMBL" id="GBXM01081206">
    <property type="protein sequence ID" value="JAH27371.1"/>
    <property type="molecule type" value="Transcribed_RNA"/>
</dbReference>
<proteinExistence type="predicted"/>
<reference evidence="1" key="1">
    <citation type="submission" date="2014-11" db="EMBL/GenBank/DDBJ databases">
        <authorList>
            <person name="Amaro Gonzalez C."/>
        </authorList>
    </citation>
    <scope>NUCLEOTIDE SEQUENCE</scope>
</reference>
<reference evidence="1" key="2">
    <citation type="journal article" date="2015" name="Fish Shellfish Immunol.">
        <title>Early steps in the European eel (Anguilla anguilla)-Vibrio vulnificus interaction in the gills: Role of the RtxA13 toxin.</title>
        <authorList>
            <person name="Callol A."/>
            <person name="Pajuelo D."/>
            <person name="Ebbesson L."/>
            <person name="Teles M."/>
            <person name="MacKenzie S."/>
            <person name="Amaro C."/>
        </authorList>
    </citation>
    <scope>NUCLEOTIDE SEQUENCE</scope>
</reference>
<dbReference type="AlphaFoldDB" id="A0A0E9RE11"/>
<sequence length="45" mass="5190">MKRRKTEYLFSQTALYSLKVNRCAPGTHISIINTLCPPFLPFVSF</sequence>